<sequence>MADSEATVPRPDDLETWYRLTDVRIQDGRIVYYGEPLIPERRLLDELWPAFQEAGYELKLAESERSPGTALVADPIEDDERGGIPWTNIGLLVATVLSTLFVGASVWYYVPLGAISSNPLSILEAWPFTAAVLGVLLTHELGHYALGRYHDVDVSLPYVIPFPTYFGTFGAVIRIRGRIPSRKALFDIGVAGPIAGLVATVVVTAVGLSLGPIEVPAAVVEQSGSGTSVVFNNPPLLDIIASLLGEQASYSDPSLNPHPVIIGGWVGMLFTLLNLMPVGQLDGGHMVRAMVGRRQETIAALVPAALFGIAGYLYYVRELSLNDSVILWAVWGGVALVIAFNGPAEPVDERSIGLPRLLVGLATFGIGLLCFMLVPIQIQG</sequence>
<dbReference type="CDD" id="cd06160">
    <property type="entry name" value="S2P-M50_like_2"/>
    <property type="match status" value="1"/>
</dbReference>
<evidence type="ECO:0000256" key="7">
    <source>
        <dbReference type="ARBA" id="ARBA00023136"/>
    </source>
</evidence>
<dbReference type="AlphaFoldDB" id="A0ABD6D5Y8"/>
<keyword evidence="4" id="KW-0378">Hydrolase</keyword>
<gene>
    <name evidence="10" type="ORF">ACFSBW_03105</name>
</gene>
<feature type="transmembrane region" description="Helical" evidence="8">
    <location>
        <begin position="258"/>
        <end position="276"/>
    </location>
</feature>
<comment type="caution">
    <text evidence="10">The sequence shown here is derived from an EMBL/GenBank/DDBJ whole genome shotgun (WGS) entry which is preliminary data.</text>
</comment>
<keyword evidence="11" id="KW-1185">Reference proteome</keyword>
<feature type="domain" description="Peptidase M50" evidence="9">
    <location>
        <begin position="128"/>
        <end position="296"/>
    </location>
</feature>
<evidence type="ECO:0000256" key="8">
    <source>
        <dbReference type="SAM" id="Phobius"/>
    </source>
</evidence>
<organism evidence="10 11">
    <name type="scientific">Halohasta litorea</name>
    <dbReference type="NCBI Taxonomy" id="869891"/>
    <lineage>
        <taxon>Archaea</taxon>
        <taxon>Methanobacteriati</taxon>
        <taxon>Methanobacteriota</taxon>
        <taxon>Stenosarchaea group</taxon>
        <taxon>Halobacteria</taxon>
        <taxon>Halobacteriales</taxon>
        <taxon>Haloferacaceae</taxon>
        <taxon>Halohasta</taxon>
    </lineage>
</organism>
<proteinExistence type="predicted"/>
<dbReference type="InterPro" id="IPR044838">
    <property type="entry name" value="EGY1-like"/>
</dbReference>
<evidence type="ECO:0000256" key="1">
    <source>
        <dbReference type="ARBA" id="ARBA00004141"/>
    </source>
</evidence>
<dbReference type="GO" id="GO:0006508">
    <property type="term" value="P:proteolysis"/>
    <property type="evidence" value="ECO:0007669"/>
    <property type="project" value="UniProtKB-KW"/>
</dbReference>
<evidence type="ECO:0000259" key="9">
    <source>
        <dbReference type="Pfam" id="PF02163"/>
    </source>
</evidence>
<evidence type="ECO:0000256" key="2">
    <source>
        <dbReference type="ARBA" id="ARBA00022670"/>
    </source>
</evidence>
<evidence type="ECO:0000313" key="10">
    <source>
        <dbReference type="EMBL" id="MFD1640865.1"/>
    </source>
</evidence>
<dbReference type="InterPro" id="IPR008915">
    <property type="entry name" value="Peptidase_M50"/>
</dbReference>
<evidence type="ECO:0000313" key="11">
    <source>
        <dbReference type="Proteomes" id="UP001597052"/>
    </source>
</evidence>
<evidence type="ECO:0000256" key="6">
    <source>
        <dbReference type="ARBA" id="ARBA00022989"/>
    </source>
</evidence>
<dbReference type="PANTHER" id="PTHR31412:SF0">
    <property type="entry name" value="ZINC METALLOPROTEASE EGY1, CHLOROPLASTIC-RELATED"/>
    <property type="match status" value="1"/>
</dbReference>
<accession>A0ABD6D5Y8</accession>
<keyword evidence="3 8" id="KW-0812">Transmembrane</keyword>
<name>A0ABD6D5Y8_9EURY</name>
<evidence type="ECO:0000256" key="5">
    <source>
        <dbReference type="ARBA" id="ARBA00022946"/>
    </source>
</evidence>
<dbReference type="GO" id="GO:0008233">
    <property type="term" value="F:peptidase activity"/>
    <property type="evidence" value="ECO:0007669"/>
    <property type="project" value="UniProtKB-KW"/>
</dbReference>
<evidence type="ECO:0000256" key="4">
    <source>
        <dbReference type="ARBA" id="ARBA00022801"/>
    </source>
</evidence>
<keyword evidence="2 10" id="KW-0645">Protease</keyword>
<dbReference type="Pfam" id="PF02163">
    <property type="entry name" value="Peptidase_M50"/>
    <property type="match status" value="1"/>
</dbReference>
<comment type="subcellular location">
    <subcellularLocation>
        <location evidence="1">Membrane</location>
        <topology evidence="1">Multi-pass membrane protein</topology>
    </subcellularLocation>
</comment>
<dbReference type="PANTHER" id="PTHR31412">
    <property type="entry name" value="ZINC METALLOPROTEASE EGY1"/>
    <property type="match status" value="1"/>
</dbReference>
<feature type="transmembrane region" description="Helical" evidence="8">
    <location>
        <begin position="356"/>
        <end position="378"/>
    </location>
</feature>
<protein>
    <submittedName>
        <fullName evidence="10">Site-2 protease family protein</fullName>
    </submittedName>
</protein>
<feature type="transmembrane region" description="Helical" evidence="8">
    <location>
        <begin position="89"/>
        <end position="110"/>
    </location>
</feature>
<dbReference type="Proteomes" id="UP001597052">
    <property type="component" value="Unassembled WGS sequence"/>
</dbReference>
<feature type="transmembrane region" description="Helical" evidence="8">
    <location>
        <begin position="185"/>
        <end position="208"/>
    </location>
</feature>
<evidence type="ECO:0000256" key="3">
    <source>
        <dbReference type="ARBA" id="ARBA00022692"/>
    </source>
</evidence>
<dbReference type="GO" id="GO:0016020">
    <property type="term" value="C:membrane"/>
    <property type="evidence" value="ECO:0007669"/>
    <property type="project" value="UniProtKB-SubCell"/>
</dbReference>
<feature type="transmembrane region" description="Helical" evidence="8">
    <location>
        <begin position="326"/>
        <end position="344"/>
    </location>
</feature>
<feature type="transmembrane region" description="Helical" evidence="8">
    <location>
        <begin position="297"/>
        <end position="314"/>
    </location>
</feature>
<dbReference type="RefSeq" id="WP_256394558.1">
    <property type="nucleotide sequence ID" value="NZ_JANHDJ010000001.1"/>
</dbReference>
<dbReference type="EMBL" id="JBHUDM010000001">
    <property type="protein sequence ID" value="MFD1640865.1"/>
    <property type="molecule type" value="Genomic_DNA"/>
</dbReference>
<keyword evidence="5" id="KW-0809">Transit peptide</keyword>
<keyword evidence="6 8" id="KW-1133">Transmembrane helix</keyword>
<keyword evidence="7 8" id="KW-0472">Membrane</keyword>
<reference evidence="10 11" key="1">
    <citation type="journal article" date="2019" name="Int. J. Syst. Evol. Microbiol.">
        <title>The Global Catalogue of Microorganisms (GCM) 10K type strain sequencing project: providing services to taxonomists for standard genome sequencing and annotation.</title>
        <authorList>
            <consortium name="The Broad Institute Genomics Platform"/>
            <consortium name="The Broad Institute Genome Sequencing Center for Infectious Disease"/>
            <person name="Wu L."/>
            <person name="Ma J."/>
        </authorList>
    </citation>
    <scope>NUCLEOTIDE SEQUENCE [LARGE SCALE GENOMIC DNA]</scope>
    <source>
        <strain evidence="10 11">CGMCC 1.10593</strain>
    </source>
</reference>
<feature type="transmembrane region" description="Helical" evidence="8">
    <location>
        <begin position="154"/>
        <end position="173"/>
    </location>
</feature>